<dbReference type="Pfam" id="PF11815">
    <property type="entry name" value="DUF3336"/>
    <property type="match status" value="1"/>
</dbReference>
<reference evidence="8" key="2">
    <citation type="submission" date="2014-02" db="EMBL/GenBank/DDBJ databases">
        <title>Complete DNA sequence of /Kuraishia capsulata/ illustrates novel genomic features among budding yeasts (/Saccharomycotina/).</title>
        <authorList>
            <person name="Morales L."/>
            <person name="Noel B."/>
            <person name="Porcel B."/>
            <person name="Marcet-Houben M."/>
            <person name="Hullo M-F."/>
            <person name="Sacerdot C."/>
            <person name="Tekaia F."/>
            <person name="Leh-Louis V."/>
            <person name="Despons L."/>
            <person name="Khanna V."/>
            <person name="Aury J-M."/>
            <person name="Barbe V."/>
            <person name="Couloux A."/>
            <person name="Labadie K."/>
            <person name="Pelletier E."/>
            <person name="Souciet J-L."/>
            <person name="Boekhout T."/>
            <person name="Gabaldon T."/>
            <person name="Wincker P."/>
            <person name="Dujon B."/>
        </authorList>
    </citation>
    <scope>NUCLEOTIDE SEQUENCE</scope>
    <source>
        <strain evidence="8">CBS 1993</strain>
    </source>
</reference>
<comment type="subcellular location">
    <subcellularLocation>
        <location evidence="5">Membrane</location>
        <topology evidence="5">Single-pass membrane protein</topology>
    </subcellularLocation>
</comment>
<dbReference type="STRING" id="1382522.W6MT75"/>
<feature type="compositionally biased region" description="Polar residues" evidence="6">
    <location>
        <begin position="808"/>
        <end position="821"/>
    </location>
</feature>
<dbReference type="GO" id="GO:0006641">
    <property type="term" value="P:triglyceride metabolic process"/>
    <property type="evidence" value="ECO:0007669"/>
    <property type="project" value="UniProtKB-ARBA"/>
</dbReference>
<feature type="region of interest" description="Disordered" evidence="6">
    <location>
        <begin position="602"/>
        <end position="622"/>
    </location>
</feature>
<dbReference type="CDD" id="cd07230">
    <property type="entry name" value="Pat_TGL4-5_like"/>
    <property type="match status" value="1"/>
</dbReference>
<dbReference type="GO" id="GO:0004806">
    <property type="term" value="F:triacylglycerol lipase activity"/>
    <property type="evidence" value="ECO:0007669"/>
    <property type="project" value="InterPro"/>
</dbReference>
<feature type="active site" description="Nucleophile" evidence="4">
    <location>
        <position position="264"/>
    </location>
</feature>
<keyword evidence="2 4" id="KW-0442">Lipid degradation</keyword>
<reference evidence="8" key="1">
    <citation type="submission" date="2013-12" db="EMBL/GenBank/DDBJ databases">
        <authorList>
            <person name="Genoscope - CEA"/>
        </authorList>
    </citation>
    <scope>NUCLEOTIDE SEQUENCE</scope>
    <source>
        <strain evidence="8">CBS 1993</strain>
    </source>
</reference>
<dbReference type="PANTHER" id="PTHR14226:SF10">
    <property type="entry name" value="TRIACYLGLYCEROL LIPASE 4-RELATED"/>
    <property type="match status" value="1"/>
</dbReference>
<dbReference type="HOGENOM" id="CLU_009031_4_1_1"/>
<comment type="function">
    <text evidence="5">Lipid hydrolase.</text>
</comment>
<feature type="region of interest" description="Disordered" evidence="6">
    <location>
        <begin position="633"/>
        <end position="652"/>
    </location>
</feature>
<dbReference type="GO" id="GO:0016020">
    <property type="term" value="C:membrane"/>
    <property type="evidence" value="ECO:0007669"/>
    <property type="project" value="UniProtKB-SubCell"/>
</dbReference>
<feature type="domain" description="PNPLA" evidence="7">
    <location>
        <begin position="231"/>
        <end position="426"/>
    </location>
</feature>
<dbReference type="FunFam" id="3.40.1090.10:FF:000036">
    <property type="entry name" value="Patatin-like phospholipase domain-containing protein"/>
    <property type="match status" value="1"/>
</dbReference>
<feature type="region of interest" description="Disordered" evidence="6">
    <location>
        <begin position="784"/>
        <end position="848"/>
    </location>
</feature>
<evidence type="ECO:0000256" key="5">
    <source>
        <dbReference type="RuleBase" id="RU362055"/>
    </source>
</evidence>
<protein>
    <recommendedName>
        <fullName evidence="5">Patatin-like phospholipase domain-containing protein</fullName>
        <ecNumber evidence="5">3.1.1.-</ecNumber>
    </recommendedName>
</protein>
<accession>W6MT75</accession>
<evidence type="ECO:0000256" key="2">
    <source>
        <dbReference type="ARBA" id="ARBA00022963"/>
    </source>
</evidence>
<name>W6MT75_9ASCO</name>
<dbReference type="SUPFAM" id="SSF52151">
    <property type="entry name" value="FabD/lysophospholipase-like"/>
    <property type="match status" value="1"/>
</dbReference>
<dbReference type="GeneID" id="34523313"/>
<dbReference type="InterPro" id="IPR002641">
    <property type="entry name" value="PNPLA_dom"/>
</dbReference>
<feature type="compositionally biased region" description="Basic and acidic residues" evidence="6">
    <location>
        <begin position="786"/>
        <end position="798"/>
    </location>
</feature>
<evidence type="ECO:0000256" key="3">
    <source>
        <dbReference type="ARBA" id="ARBA00023098"/>
    </source>
</evidence>
<dbReference type="GO" id="GO:0016042">
    <property type="term" value="P:lipid catabolic process"/>
    <property type="evidence" value="ECO:0007669"/>
    <property type="project" value="UniProtKB-UniRule"/>
</dbReference>
<evidence type="ECO:0000256" key="4">
    <source>
        <dbReference type="PROSITE-ProRule" id="PRU01161"/>
    </source>
</evidence>
<keyword evidence="3 4" id="KW-0443">Lipid metabolism</keyword>
<feature type="active site" description="Proton acceptor" evidence="4">
    <location>
        <position position="413"/>
    </location>
</feature>
<evidence type="ECO:0000313" key="9">
    <source>
        <dbReference type="Proteomes" id="UP000019384"/>
    </source>
</evidence>
<dbReference type="PROSITE" id="PS51635">
    <property type="entry name" value="PNPLA"/>
    <property type="match status" value="1"/>
</dbReference>
<sequence length="848" mass="94782">MSGIKDTVLLDPVRRQNPFENITEGFINQHHFLIENAKSSREWDSKSLAYELSELSWSKVVDDVVDATAKVLRNIPILRHVVGPPLEHAAQVNKLLAQQKAATSYSEWRATSLKLDKLLQNDAWKKKMQCTLYDYELINNQLEQLRTARQSGDYKKLLFLIRTGISRNIGNMGNVNLYRHSHVGTKSLIEDFLAECELSLETLSRGDTGLDDSFVLGTFIQTRKNVGRTALVLSGGGTFGMLHIGVLATLLEEGLLPKIIAGSSAGAIVASILCSRTSEGLKELMVTLTQSTFEVFDKKPGDGFLGCMARFLKYGTYFDISNLQDTMKEFLGDLTFRECYNRTGRILNVTVSAASVHEQPTLLNYLTAPNVLIWSAVCASCSLPGVFASSTIYEKMRTNEIQEWSNPMIKFVDGSVHGDLPITRLSEMFNVDHIIACQVNPHIAPWLKMSIECVGGEMENEVSAKIKRMLNRTYGFWVDEAMHYLEVCNEIGIATNLCTKLISVVSQKYSGDITILPDLRVLEYTKVLKNPTPEFILDATVRGARATWSKLSIINNHCAVEFALDRSITTIRSRLILSRGTSVGSSPVSLLNLHKVYLNHQKKNTKRNHDRRSSDNIPVNGSTLSLRRVRSKSWQIAHGRRNSNPENSIPTTRLGTNRMVHASSIPSSSPVTLPVSPYSTKITSSYFDETHSPTHHRQGRQSDLMAKRIDSSISKSPVPKVMMNANGIPRLQSRLRAQSFRDVNEPVPPASPLRTRSGNMTYGSLVDFKENYQITQGQIIGTMDDDFARDGADDHQDKEDDNPDDQMETSFDNNEIDQVQQGFSYYDESDYDDGEFVASVSAPNSRGK</sequence>
<dbReference type="AlphaFoldDB" id="W6MT75"/>
<dbReference type="RefSeq" id="XP_022461925.1">
    <property type="nucleotide sequence ID" value="XM_022604130.1"/>
</dbReference>
<evidence type="ECO:0000256" key="6">
    <source>
        <dbReference type="SAM" id="MobiDB-lite"/>
    </source>
</evidence>
<evidence type="ECO:0000256" key="1">
    <source>
        <dbReference type="ARBA" id="ARBA00022801"/>
    </source>
</evidence>
<keyword evidence="9" id="KW-1185">Reference proteome</keyword>
<proteinExistence type="inferred from homology"/>
<dbReference type="InterPro" id="IPR016035">
    <property type="entry name" value="Acyl_Trfase/lysoPLipase"/>
</dbReference>
<dbReference type="PANTHER" id="PTHR14226">
    <property type="entry name" value="NEUROPATHY TARGET ESTERASE/SWISS CHEESE D.MELANOGASTER"/>
    <property type="match status" value="1"/>
</dbReference>
<dbReference type="OrthoDB" id="10049244at2759"/>
<dbReference type="Gene3D" id="3.40.1090.10">
    <property type="entry name" value="Cytosolic phospholipase A2 catalytic domain"/>
    <property type="match status" value="1"/>
</dbReference>
<comment type="caution">
    <text evidence="4">Lacks conserved residue(s) required for the propagation of feature annotation.</text>
</comment>
<dbReference type="Proteomes" id="UP000019384">
    <property type="component" value="Unassembled WGS sequence"/>
</dbReference>
<feature type="short sequence motif" description="GXSXG" evidence="4">
    <location>
        <begin position="262"/>
        <end position="266"/>
    </location>
</feature>
<feature type="compositionally biased region" description="Polar residues" evidence="6">
    <location>
        <begin position="642"/>
        <end position="652"/>
    </location>
</feature>
<gene>
    <name evidence="8" type="ORF">KUCA_T00005938001</name>
</gene>
<organism evidence="8 9">
    <name type="scientific">Kuraishia capsulata CBS 1993</name>
    <dbReference type="NCBI Taxonomy" id="1382522"/>
    <lineage>
        <taxon>Eukaryota</taxon>
        <taxon>Fungi</taxon>
        <taxon>Dikarya</taxon>
        <taxon>Ascomycota</taxon>
        <taxon>Saccharomycotina</taxon>
        <taxon>Pichiomycetes</taxon>
        <taxon>Pichiales</taxon>
        <taxon>Pichiaceae</taxon>
        <taxon>Kuraishia</taxon>
    </lineage>
</organism>
<evidence type="ECO:0000313" key="8">
    <source>
        <dbReference type="EMBL" id="CDK29944.1"/>
    </source>
</evidence>
<dbReference type="EC" id="3.1.1.-" evidence="5"/>
<evidence type="ECO:0000259" key="7">
    <source>
        <dbReference type="PROSITE" id="PS51635"/>
    </source>
</evidence>
<dbReference type="InterPro" id="IPR021771">
    <property type="entry name" value="Triacylglycerol_lipase_N"/>
</dbReference>
<comment type="similarity">
    <text evidence="5">Belongs to the PLPL family.</text>
</comment>
<keyword evidence="1 4" id="KW-0378">Hydrolase</keyword>
<dbReference type="Pfam" id="PF01734">
    <property type="entry name" value="Patatin"/>
    <property type="match status" value="1"/>
</dbReference>
<dbReference type="InterPro" id="IPR050301">
    <property type="entry name" value="NTE"/>
</dbReference>
<dbReference type="EMBL" id="HG793131">
    <property type="protein sequence ID" value="CDK29944.1"/>
    <property type="molecule type" value="Genomic_DNA"/>
</dbReference>
<feature type="short sequence motif" description="GXGXXG" evidence="4">
    <location>
        <begin position="235"/>
        <end position="240"/>
    </location>
</feature>